<accession>A0A369M1R6</accession>
<dbReference type="AlphaFoldDB" id="A0A369M1R6"/>
<protein>
    <submittedName>
        <fullName evidence="1">Uncharacterized protein</fullName>
    </submittedName>
</protein>
<reference evidence="1 2" key="1">
    <citation type="journal article" date="2018" name="Elife">
        <title>Discovery and characterization of a prevalent human gut bacterial enzyme sufficient for the inactivation of a family of plant toxins.</title>
        <authorList>
            <person name="Koppel N."/>
            <person name="Bisanz J.E."/>
            <person name="Pandelia M.E."/>
            <person name="Turnbaugh P.J."/>
            <person name="Balskus E.P."/>
        </authorList>
    </citation>
    <scope>NUCLEOTIDE SEQUENCE [LARGE SCALE GENOMIC DNA]</scope>
    <source>
        <strain evidence="1 2">3C</strain>
    </source>
</reference>
<gene>
    <name evidence="1" type="ORF">C1877_09100</name>
</gene>
<name>A0A369M1R6_9ACTN</name>
<comment type="caution">
    <text evidence="1">The sequence shown here is derived from an EMBL/GenBank/DDBJ whole genome shotgun (WGS) entry which is preliminary data.</text>
</comment>
<dbReference type="EMBL" id="PPTS01000005">
    <property type="protein sequence ID" value="RDB64867.1"/>
    <property type="molecule type" value="Genomic_DNA"/>
</dbReference>
<dbReference type="GeneID" id="78359844"/>
<evidence type="ECO:0000313" key="1">
    <source>
        <dbReference type="EMBL" id="RDB64867.1"/>
    </source>
</evidence>
<keyword evidence="2" id="KW-1185">Reference proteome</keyword>
<sequence>MQEDDITKLGSLRAKLFSTSFNEKVVCTIFSLVAVVVLLLSIWYSYSQLGNAENVVHIFAIAAQCAGALVLVLEVFGESEEKQLRRTLGTPVLLREVSEDSVPTELVRIKASEIASKKASAVILILGYAAAFAANSPNPSMEALLSFVSATVGIILVVQSYAIWTMIKFQGETINLNKFYKDK</sequence>
<organism evidence="1 2">
    <name type="scientific">Gordonibacter pamelaeae</name>
    <dbReference type="NCBI Taxonomy" id="471189"/>
    <lineage>
        <taxon>Bacteria</taxon>
        <taxon>Bacillati</taxon>
        <taxon>Actinomycetota</taxon>
        <taxon>Coriobacteriia</taxon>
        <taxon>Eggerthellales</taxon>
        <taxon>Eggerthellaceae</taxon>
        <taxon>Gordonibacter</taxon>
    </lineage>
</organism>
<dbReference type="Proteomes" id="UP000254000">
    <property type="component" value="Unassembled WGS sequence"/>
</dbReference>
<dbReference type="RefSeq" id="WP_114569001.1">
    <property type="nucleotide sequence ID" value="NZ_CABMMS010000005.1"/>
</dbReference>
<evidence type="ECO:0000313" key="2">
    <source>
        <dbReference type="Proteomes" id="UP000254000"/>
    </source>
</evidence>
<proteinExistence type="predicted"/>